<organism evidence="2 5">
    <name type="scientific">Sutcliffiella horikoshii</name>
    <dbReference type="NCBI Taxonomy" id="79883"/>
    <lineage>
        <taxon>Bacteria</taxon>
        <taxon>Bacillati</taxon>
        <taxon>Bacillota</taxon>
        <taxon>Bacilli</taxon>
        <taxon>Bacillales</taxon>
        <taxon>Bacillaceae</taxon>
        <taxon>Sutcliffiella</taxon>
    </lineage>
</organism>
<dbReference type="Proteomes" id="UP000323393">
    <property type="component" value="Unassembled WGS sequence"/>
</dbReference>
<dbReference type="KEGG" id="bhk:B4U37_18560"/>
<dbReference type="Pfam" id="PF10830">
    <property type="entry name" value="DUF2553"/>
    <property type="match status" value="1"/>
</dbReference>
<keyword evidence="4" id="KW-1185">Reference proteome</keyword>
<name>A0A1Y0CRC7_9BACI</name>
<protein>
    <submittedName>
        <fullName evidence="2">DUF2553 family protein</fullName>
    </submittedName>
</protein>
<dbReference type="Proteomes" id="UP000195573">
    <property type="component" value="Chromosome"/>
</dbReference>
<sequence>MTLDNKRLDITDRVNGKLTNQGFELYVENESIGQVTFTDQGNQYALKNGYEQEGSKIFQQVSVPSEKDAKYVDCDYENGWC</sequence>
<dbReference type="AlphaFoldDB" id="A0A1Y0CRC7"/>
<evidence type="ECO:0000313" key="2">
    <source>
        <dbReference type="EMBL" id="TYS60150.1"/>
    </source>
</evidence>
<dbReference type="OrthoDB" id="2876840at2"/>
<dbReference type="GeneID" id="96740406"/>
<dbReference type="Proteomes" id="UP000324517">
    <property type="component" value="Unassembled WGS sequence"/>
</dbReference>
<dbReference type="RefSeq" id="WP_010196674.1">
    <property type="nucleotide sequence ID" value="NZ_CP020880.1"/>
</dbReference>
<dbReference type="EMBL" id="CP020880">
    <property type="protein sequence ID" value="ART77911.1"/>
    <property type="molecule type" value="Genomic_DNA"/>
</dbReference>
<reference evidence="5 6" key="2">
    <citation type="submission" date="2019-08" db="EMBL/GenBank/DDBJ databases">
        <title>Bacillus genomes from the desert of Cuatro Cienegas, Coahuila.</title>
        <authorList>
            <person name="Olmedo-Alvarez G."/>
        </authorList>
    </citation>
    <scope>NUCLEOTIDE SEQUENCE [LARGE SCALE GENOMIC DNA]</scope>
    <source>
        <strain evidence="2 5">CH88_3T</strain>
        <strain evidence="3 6">CH98b_3T</strain>
    </source>
</reference>
<reference evidence="1 4" key="1">
    <citation type="submission" date="2017-04" db="EMBL/GenBank/DDBJ databases">
        <title>Complete Genome Sequence of the Bacillus horikoshii 20a strain from Cuatro Cienegas, Coahuila, Mexico.</title>
        <authorList>
            <person name="Zarza E."/>
            <person name="Alcaraz L.D."/>
            <person name="Aguilar-Salinas B."/>
            <person name="Islas A."/>
            <person name="Olmedo-Alvarez G."/>
        </authorList>
    </citation>
    <scope>NUCLEOTIDE SEQUENCE [LARGE SCALE GENOMIC DNA]</scope>
    <source>
        <strain evidence="1 4">20a</strain>
    </source>
</reference>
<evidence type="ECO:0000313" key="1">
    <source>
        <dbReference type="EMBL" id="ART77911.1"/>
    </source>
</evidence>
<gene>
    <name evidence="1" type="ORF">B4U37_18560</name>
    <name evidence="2" type="ORF">FZC74_08375</name>
    <name evidence="3" type="ORF">FZC75_09665</name>
</gene>
<evidence type="ECO:0000313" key="3">
    <source>
        <dbReference type="EMBL" id="TYS72223.1"/>
    </source>
</evidence>
<dbReference type="EMBL" id="VTET01000004">
    <property type="protein sequence ID" value="TYS72223.1"/>
    <property type="molecule type" value="Genomic_DNA"/>
</dbReference>
<accession>A0A1Y0CRC7</accession>
<evidence type="ECO:0000313" key="6">
    <source>
        <dbReference type="Proteomes" id="UP000324517"/>
    </source>
</evidence>
<dbReference type="InterPro" id="IPR020140">
    <property type="entry name" value="Uncharacterised_YusG"/>
</dbReference>
<dbReference type="EMBL" id="VTEU01000002">
    <property type="protein sequence ID" value="TYS60150.1"/>
    <property type="molecule type" value="Genomic_DNA"/>
</dbReference>
<evidence type="ECO:0000313" key="4">
    <source>
        <dbReference type="Proteomes" id="UP000195573"/>
    </source>
</evidence>
<evidence type="ECO:0000313" key="5">
    <source>
        <dbReference type="Proteomes" id="UP000323393"/>
    </source>
</evidence>
<proteinExistence type="predicted"/>